<evidence type="ECO:0000313" key="2">
    <source>
        <dbReference type="Proteomes" id="UP000028007"/>
    </source>
</evidence>
<name>A0A081PE78_9SPHI</name>
<dbReference type="EMBL" id="JNFF01000088">
    <property type="protein sequence ID" value="KEQ29001.1"/>
    <property type="molecule type" value="Genomic_DNA"/>
</dbReference>
<reference evidence="1 2" key="1">
    <citation type="journal article" date="1992" name="Int. J. Syst. Bacteriol.">
        <title>Sphingobacterium antarcticus sp. nov. a Psychrotrophic Bacterium from the Soils of Schirmacher Oasis, Antarctica.</title>
        <authorList>
            <person name="Shivaji S."/>
            <person name="Ray M.K."/>
            <person name="Rao N.S."/>
            <person name="Saiserr L."/>
            <person name="Jagannadham M.V."/>
            <person name="Kumar G.S."/>
            <person name="Reddy G."/>
            <person name="Bhargava P.M."/>
        </authorList>
    </citation>
    <scope>NUCLEOTIDE SEQUENCE [LARGE SCALE GENOMIC DNA]</scope>
    <source>
        <strain evidence="1 2">4BY</strain>
    </source>
</reference>
<proteinExistence type="predicted"/>
<organism evidence="1 2">
    <name type="scientific">Pedobacter antarcticus 4BY</name>
    <dbReference type="NCBI Taxonomy" id="1358423"/>
    <lineage>
        <taxon>Bacteria</taxon>
        <taxon>Pseudomonadati</taxon>
        <taxon>Bacteroidota</taxon>
        <taxon>Sphingobacteriia</taxon>
        <taxon>Sphingobacteriales</taxon>
        <taxon>Sphingobacteriaceae</taxon>
        <taxon>Pedobacter</taxon>
    </lineage>
</organism>
<evidence type="ECO:0000313" key="1">
    <source>
        <dbReference type="EMBL" id="KEQ29001.1"/>
    </source>
</evidence>
<keyword evidence="2" id="KW-1185">Reference proteome</keyword>
<protein>
    <submittedName>
        <fullName evidence="1">Uncharacterized protein</fullName>
    </submittedName>
</protein>
<sequence>MKKETKDNLNELPKTCVTELSDNERLIKDVFRSDFDKLKLFTKMLRTNNLFNKAVIIHK</sequence>
<comment type="caution">
    <text evidence="1">The sequence shown here is derived from an EMBL/GenBank/DDBJ whole genome shotgun (WGS) entry which is preliminary data.</text>
</comment>
<dbReference type="AlphaFoldDB" id="A0A081PE78"/>
<dbReference type="Proteomes" id="UP000028007">
    <property type="component" value="Unassembled WGS sequence"/>
</dbReference>
<accession>A0A081PE78</accession>
<gene>
    <name evidence="1" type="ORF">N180_13910</name>
</gene>